<reference evidence="1 2" key="1">
    <citation type="submission" date="2022-12" db="EMBL/GenBank/DDBJ databases">
        <title>Microbacterium terricola strain KV-448 chromosome, complete genome.</title>
        <authorList>
            <person name="Oshima T."/>
            <person name="Moriya T."/>
            <person name="Bessho Y."/>
        </authorList>
    </citation>
    <scope>NUCLEOTIDE SEQUENCE [LARGE SCALE GENOMIC DNA]</scope>
    <source>
        <strain evidence="1 2">KV-448</strain>
    </source>
</reference>
<evidence type="ECO:0000313" key="1">
    <source>
        <dbReference type="EMBL" id="BDV32363.1"/>
    </source>
</evidence>
<organism evidence="1 2">
    <name type="scientific">Microbacterium terricola</name>
    <dbReference type="NCBI Taxonomy" id="344163"/>
    <lineage>
        <taxon>Bacteria</taxon>
        <taxon>Bacillati</taxon>
        <taxon>Actinomycetota</taxon>
        <taxon>Actinomycetes</taxon>
        <taxon>Micrococcales</taxon>
        <taxon>Microbacteriaceae</taxon>
        <taxon>Microbacterium</taxon>
    </lineage>
</organism>
<dbReference type="SUPFAM" id="SSF53474">
    <property type="entry name" value="alpha/beta-Hydrolases"/>
    <property type="match status" value="1"/>
</dbReference>
<proteinExistence type="predicted"/>
<dbReference type="Proteomes" id="UP001317779">
    <property type="component" value="Chromosome"/>
</dbReference>
<dbReference type="InterPro" id="IPR029058">
    <property type="entry name" value="AB_hydrolase_fold"/>
</dbReference>
<evidence type="ECO:0008006" key="3">
    <source>
        <dbReference type="Google" id="ProtNLM"/>
    </source>
</evidence>
<name>A0ABM8E315_9MICO</name>
<sequence>MSDDLDVRGGGVVAVDTVTLERAAAGFAALADELAHIRTLVGSALNQVFAADHALAGSLVGSATDRLDRPVREAMQQSDDLAGDLRRTAAGYESAERTVGQALMQPGILTVQAGAGLAAFSPVLAAWAAAGTYLLAQGVALDGSGRIPRHARLLPVVSEVRVTLLPAPAGAAATAPRDLADAASRIPADRARVRVERYTMPDGARQFAVYISGTRSMAVRGGTEAFDMASNLQLYRGVRSASYSAAAEALHRAGARRGDVVHIAGHSQGAMVGSRLALEGGFAAKTLITLGSPVEADLDDRTLSVALRHRDDPVAALAGGGHADPVGAPGSIVAERTAVPGDVVLDLDAHSAAAYAETAALLDASPDPRMEAVRQLFDELDHAASIDVFEYAAERP</sequence>
<accession>A0ABM8E315</accession>
<dbReference type="EMBL" id="AP027141">
    <property type="protein sequence ID" value="BDV32363.1"/>
    <property type="molecule type" value="Genomic_DNA"/>
</dbReference>
<keyword evidence="2" id="KW-1185">Reference proteome</keyword>
<protein>
    <recommendedName>
        <fullName evidence="3">Alpha/beta hydrolase</fullName>
    </recommendedName>
</protein>
<evidence type="ECO:0000313" key="2">
    <source>
        <dbReference type="Proteomes" id="UP001317779"/>
    </source>
</evidence>
<dbReference type="RefSeq" id="WP_263796965.1">
    <property type="nucleotide sequence ID" value="NZ_AP027141.1"/>
</dbReference>
<gene>
    <name evidence="1" type="ORF">Microterr_30230</name>
</gene>